<dbReference type="Proteomes" id="UP000612266">
    <property type="component" value="Unassembled WGS sequence"/>
</dbReference>
<keyword evidence="4" id="KW-1185">Reference proteome</keyword>
<accession>A0A6I6FTM5</accession>
<dbReference type="RefSeq" id="WP_099660111.1">
    <property type="nucleotide sequence ID" value="NZ_CP045008.1"/>
</dbReference>
<proteinExistence type="predicted"/>
<sequence>MSNQNEGGFSGVIGTDGNLNLEERVEALELALLQQSEAILTLSNRIGKSAECGDDVIFVDKLTAPPTKLRS</sequence>
<evidence type="ECO:0000313" key="5">
    <source>
        <dbReference type="Proteomes" id="UP000612266"/>
    </source>
</evidence>
<organism evidence="1 5">
    <name type="scientific">Proteus terrae subsp. cibarius</name>
    <dbReference type="NCBI Taxonomy" id="626774"/>
    <lineage>
        <taxon>Bacteria</taxon>
        <taxon>Pseudomonadati</taxon>
        <taxon>Pseudomonadota</taxon>
        <taxon>Gammaproteobacteria</taxon>
        <taxon>Enterobacterales</taxon>
        <taxon>Morganellaceae</taxon>
        <taxon>Proteus</taxon>
    </lineage>
</organism>
<evidence type="ECO:0000313" key="1">
    <source>
        <dbReference type="EMBL" id="MBG2915813.1"/>
    </source>
</evidence>
<evidence type="ECO:0000313" key="4">
    <source>
        <dbReference type="Proteomes" id="UP000501338"/>
    </source>
</evidence>
<name>A0A6I6FTM5_9GAMM</name>
<dbReference type="EMBL" id="JADSJR010000025">
    <property type="protein sequence ID" value="MBG2915813.1"/>
    <property type="molecule type" value="Genomic_DNA"/>
</dbReference>
<dbReference type="EMBL" id="CP047340">
    <property type="protein sequence ID" value="QIF91891.1"/>
    <property type="molecule type" value="Genomic_DNA"/>
</dbReference>
<dbReference type="AlphaFoldDB" id="A0A6I6FTM5"/>
<gene>
    <name evidence="2" type="ORF">GTH23_09745</name>
    <name evidence="3" type="ORF">GTH23_18550</name>
    <name evidence="1" type="ORF">I4901_15700</name>
</gene>
<evidence type="ECO:0000313" key="3">
    <source>
        <dbReference type="EMBL" id="QIF91891.1"/>
    </source>
</evidence>
<reference evidence="1" key="2">
    <citation type="submission" date="2020-11" db="EMBL/GenBank/DDBJ databases">
        <title>Enhanced detection system for hospital associated transmission using whole genome sequencing surveillance.</title>
        <authorList>
            <person name="Harrison L.H."/>
            <person name="Van Tyne D."/>
            <person name="Marsh J.W."/>
            <person name="Griffith M.P."/>
            <person name="Snyder D.J."/>
            <person name="Cooper V.S."/>
            <person name="Mustapha M."/>
        </authorList>
    </citation>
    <scope>NUCLEOTIDE SEQUENCE</scope>
    <source>
        <strain evidence="1">PR00070</strain>
    </source>
</reference>
<reference evidence="2 4" key="1">
    <citation type="submission" date="2020-01" db="EMBL/GenBank/DDBJ databases">
        <title>The genomic epidemiology of tigecycline resistance gene tet(X) variants in a swine farm in China.</title>
        <authorList>
            <person name="Peng K."/>
            <person name="Li R."/>
        </authorList>
    </citation>
    <scope>NUCLEOTIDE SEQUENCE [LARGE SCALE GENOMIC DNA]</scope>
    <source>
        <strain evidence="2 4">ZF1</strain>
    </source>
</reference>
<protein>
    <submittedName>
        <fullName evidence="1">Uncharacterized protein</fullName>
    </submittedName>
</protein>
<dbReference type="EMBL" id="CP047340">
    <property type="protein sequence ID" value="QIF90301.1"/>
    <property type="molecule type" value="Genomic_DNA"/>
</dbReference>
<dbReference type="Proteomes" id="UP000501338">
    <property type="component" value="Chromosome"/>
</dbReference>
<evidence type="ECO:0000313" key="2">
    <source>
        <dbReference type="EMBL" id="QIF90301.1"/>
    </source>
</evidence>